<keyword evidence="2" id="KW-1185">Reference proteome</keyword>
<dbReference type="Proteomes" id="UP000831701">
    <property type="component" value="Chromosome 15"/>
</dbReference>
<organism evidence="1 2">
    <name type="scientific">Scortum barcoo</name>
    <name type="common">barcoo grunter</name>
    <dbReference type="NCBI Taxonomy" id="214431"/>
    <lineage>
        <taxon>Eukaryota</taxon>
        <taxon>Metazoa</taxon>
        <taxon>Chordata</taxon>
        <taxon>Craniata</taxon>
        <taxon>Vertebrata</taxon>
        <taxon>Euteleostomi</taxon>
        <taxon>Actinopterygii</taxon>
        <taxon>Neopterygii</taxon>
        <taxon>Teleostei</taxon>
        <taxon>Neoteleostei</taxon>
        <taxon>Acanthomorphata</taxon>
        <taxon>Eupercaria</taxon>
        <taxon>Centrarchiformes</taxon>
        <taxon>Terapontoidei</taxon>
        <taxon>Terapontidae</taxon>
        <taxon>Scortum</taxon>
    </lineage>
</organism>
<dbReference type="EMBL" id="CM041545">
    <property type="protein sequence ID" value="KAI3362470.1"/>
    <property type="molecule type" value="Genomic_DNA"/>
</dbReference>
<evidence type="ECO:0000313" key="1">
    <source>
        <dbReference type="EMBL" id="KAI3362470.1"/>
    </source>
</evidence>
<comment type="caution">
    <text evidence="1">The sequence shown here is derived from an EMBL/GenBank/DDBJ whole genome shotgun (WGS) entry which is preliminary data.</text>
</comment>
<protein>
    <submittedName>
        <fullName evidence="1">Uncharacterized protein</fullName>
    </submittedName>
</protein>
<sequence length="404" mass="45064">MAFMSRFSRSRSSSRSPSRKDPERVSPTVSVSELERLLCTGKTACNHADEVWPRLYIGDHVHTCVNTLLIPVSVHICVNTLFIPVLIPVFIPCSYLLVFIPVLIPVLPVFIPVSVHILFISVLIPVLIPVFIPVIPVFIPVLIPVFISVISVFIPCNAYIPVLIPVFIPVMLYLYLFIPVLIPVSVHTCVNTCVHICVHTCVNTCYICVHTCVNTCVNVHVHTCVFIPVFNTCVYTCYVHTVLSVIPKIIWKPRTAKLVFIFLKDIASDRRELAKLGITHILNCAQSKWRGGAEYYAGMNITYHGIEAHDSPTFDMSVNFYPAAEFIHKALTSGGKVLVHCTVGVSRSATLVLAYLMIRQNLTLVEAIKTVKDHRGVIPNRGFLRQLNGLDGILRESRKTSPQS</sequence>
<evidence type="ECO:0000313" key="2">
    <source>
        <dbReference type="Proteomes" id="UP000831701"/>
    </source>
</evidence>
<proteinExistence type="predicted"/>
<gene>
    <name evidence="1" type="ORF">L3Q82_012758</name>
</gene>
<accession>A0ACB8W474</accession>
<reference evidence="1" key="1">
    <citation type="submission" date="2022-04" db="EMBL/GenBank/DDBJ databases">
        <title>Jade perch genome.</title>
        <authorList>
            <person name="Chao B."/>
        </authorList>
    </citation>
    <scope>NUCLEOTIDE SEQUENCE</scope>
    <source>
        <strain evidence="1">CB-2022</strain>
    </source>
</reference>
<name>A0ACB8W474_9TELE</name>